<keyword evidence="1" id="KW-0732">Signal</keyword>
<dbReference type="Proteomes" id="UP000004095">
    <property type="component" value="Unassembled WGS sequence"/>
</dbReference>
<dbReference type="OrthoDB" id="973690at2"/>
<evidence type="ECO:0000256" key="1">
    <source>
        <dbReference type="ARBA" id="ARBA00022729"/>
    </source>
</evidence>
<dbReference type="RefSeq" id="WP_002700951.1">
    <property type="nucleotide sequence ID" value="NZ_AAWS01000034.1"/>
</dbReference>
<sequence length="290" mass="33068">MFYNLQIKIWVLVLTALAYTPRLKAQTQLVGDTWAKVNQSKSGTIVLTYIDTPGLVYRDANGKLTGVCIDIVQQFVKYLKTTRGVKQLSIRVKGRSDHFPIFLRNVKQGKGGVFGLGNITITPKRRKQFKFTPAFIYNVSVLMTHHKVPTLGNLKNMRRDFAHMKAYTLRSSTNAKTIERFKQLYHPNLRIIYLSSSVEVLRKVASDPRSFTSLDFNYYASALQRGLPIKRHSVGDQKGGEEFGMIMPPTSDWQGVWNQFLSRFVRTTAYKKILVKHLGSGAYRLLNVSK</sequence>
<accession>A1ZT37</accession>
<feature type="domain" description="Solute-binding protein family 3/N-terminal" evidence="2">
    <location>
        <begin position="44"/>
        <end position="281"/>
    </location>
</feature>
<comment type="caution">
    <text evidence="3">The sequence shown here is derived from an EMBL/GenBank/DDBJ whole genome shotgun (WGS) entry which is preliminary data.</text>
</comment>
<proteinExistence type="predicted"/>
<dbReference type="eggNOG" id="COG0834">
    <property type="taxonomic scope" value="Bacteria"/>
</dbReference>
<dbReference type="SUPFAM" id="SSF53850">
    <property type="entry name" value="Periplasmic binding protein-like II"/>
    <property type="match status" value="1"/>
</dbReference>
<organism evidence="3 4">
    <name type="scientific">Microscilla marina ATCC 23134</name>
    <dbReference type="NCBI Taxonomy" id="313606"/>
    <lineage>
        <taxon>Bacteria</taxon>
        <taxon>Pseudomonadati</taxon>
        <taxon>Bacteroidota</taxon>
        <taxon>Cytophagia</taxon>
        <taxon>Cytophagales</taxon>
        <taxon>Microscillaceae</taxon>
        <taxon>Microscilla</taxon>
    </lineage>
</organism>
<dbReference type="EMBL" id="AAWS01000034">
    <property type="protein sequence ID" value="EAY26427.1"/>
    <property type="molecule type" value="Genomic_DNA"/>
</dbReference>
<dbReference type="Gene3D" id="3.40.190.10">
    <property type="entry name" value="Periplasmic binding protein-like II"/>
    <property type="match status" value="2"/>
</dbReference>
<name>A1ZT37_MICM2</name>
<dbReference type="AlphaFoldDB" id="A1ZT37"/>
<evidence type="ECO:0000259" key="2">
    <source>
        <dbReference type="SMART" id="SM00062"/>
    </source>
</evidence>
<gene>
    <name evidence="3" type="ORF">M23134_07022</name>
</gene>
<dbReference type="InterPro" id="IPR001638">
    <property type="entry name" value="Solute-binding_3/MltF_N"/>
</dbReference>
<evidence type="ECO:0000313" key="4">
    <source>
        <dbReference type="Proteomes" id="UP000004095"/>
    </source>
</evidence>
<dbReference type="PANTHER" id="PTHR35936">
    <property type="entry name" value="MEMBRANE-BOUND LYTIC MUREIN TRANSGLYCOSYLASE F"/>
    <property type="match status" value="1"/>
</dbReference>
<evidence type="ECO:0000313" key="3">
    <source>
        <dbReference type="EMBL" id="EAY26427.1"/>
    </source>
</evidence>
<keyword evidence="4" id="KW-1185">Reference proteome</keyword>
<dbReference type="Pfam" id="PF00497">
    <property type="entry name" value="SBP_bac_3"/>
    <property type="match status" value="1"/>
</dbReference>
<reference evidence="3 4" key="1">
    <citation type="submission" date="2007-01" db="EMBL/GenBank/DDBJ databases">
        <authorList>
            <person name="Haygood M."/>
            <person name="Podell S."/>
            <person name="Anderson C."/>
            <person name="Hopkinson B."/>
            <person name="Roe K."/>
            <person name="Barbeau K."/>
            <person name="Gaasterland T."/>
            <person name="Ferriera S."/>
            <person name="Johnson J."/>
            <person name="Kravitz S."/>
            <person name="Beeson K."/>
            <person name="Sutton G."/>
            <person name="Rogers Y.-H."/>
            <person name="Friedman R."/>
            <person name="Frazier M."/>
            <person name="Venter J.C."/>
        </authorList>
    </citation>
    <scope>NUCLEOTIDE SEQUENCE [LARGE SCALE GENOMIC DNA]</scope>
    <source>
        <strain evidence="3 4">ATCC 23134</strain>
    </source>
</reference>
<protein>
    <recommendedName>
        <fullName evidence="2">Solute-binding protein family 3/N-terminal domain-containing protein</fullName>
    </recommendedName>
</protein>
<dbReference type="SMART" id="SM00062">
    <property type="entry name" value="PBPb"/>
    <property type="match status" value="1"/>
</dbReference>